<protein>
    <submittedName>
        <fullName evidence="1">Uncharacterized protein</fullName>
    </submittedName>
</protein>
<reference evidence="1" key="1">
    <citation type="submission" date="2021-06" db="EMBL/GenBank/DDBJ databases">
        <authorList>
            <person name="Hodson N. C."/>
            <person name="Mongue J. A."/>
            <person name="Jaron S. K."/>
        </authorList>
    </citation>
    <scope>NUCLEOTIDE SEQUENCE</scope>
</reference>
<keyword evidence="2" id="KW-1185">Reference proteome</keyword>
<dbReference type="Proteomes" id="UP000708208">
    <property type="component" value="Unassembled WGS sequence"/>
</dbReference>
<evidence type="ECO:0000313" key="2">
    <source>
        <dbReference type="Proteomes" id="UP000708208"/>
    </source>
</evidence>
<gene>
    <name evidence="1" type="ORF">AFUS01_LOCUS7139</name>
</gene>
<proteinExistence type="predicted"/>
<feature type="non-terminal residue" evidence="1">
    <location>
        <position position="1"/>
    </location>
</feature>
<accession>A0A8J2K0V9</accession>
<evidence type="ECO:0000313" key="1">
    <source>
        <dbReference type="EMBL" id="CAG7717698.1"/>
    </source>
</evidence>
<comment type="caution">
    <text evidence="1">The sequence shown here is derived from an EMBL/GenBank/DDBJ whole genome shotgun (WGS) entry which is preliminary data.</text>
</comment>
<name>A0A8J2K0V9_9HEXA</name>
<dbReference type="AlphaFoldDB" id="A0A8J2K0V9"/>
<dbReference type="EMBL" id="CAJVCH010047965">
    <property type="protein sequence ID" value="CAG7717698.1"/>
    <property type="molecule type" value="Genomic_DNA"/>
</dbReference>
<sequence length="29" mass="3295">QTSLLENPMNPVDSIFIRTGKKNPSQMTF</sequence>
<organism evidence="1 2">
    <name type="scientific">Allacma fusca</name>
    <dbReference type="NCBI Taxonomy" id="39272"/>
    <lineage>
        <taxon>Eukaryota</taxon>
        <taxon>Metazoa</taxon>
        <taxon>Ecdysozoa</taxon>
        <taxon>Arthropoda</taxon>
        <taxon>Hexapoda</taxon>
        <taxon>Collembola</taxon>
        <taxon>Symphypleona</taxon>
        <taxon>Sminthuridae</taxon>
        <taxon>Allacma</taxon>
    </lineage>
</organism>